<reference evidence="11 12" key="1">
    <citation type="submission" date="2024-01" db="EMBL/GenBank/DDBJ databases">
        <title>Genome assemblies of Stephania.</title>
        <authorList>
            <person name="Yang L."/>
        </authorList>
    </citation>
    <scope>NUCLEOTIDE SEQUENCE [LARGE SCALE GENOMIC DNA]</scope>
    <source>
        <strain evidence="11">JXDWG</strain>
        <tissue evidence="11">Leaf</tissue>
    </source>
</reference>
<keyword evidence="2" id="KW-0645">Protease</keyword>
<sequence length="448" mass="49325">MFPSQKASDPPSSSSSSSRLHFVVVVLALLPASTSSSLSRSIVVLFPWSSSSHLLPGRPASRRRLTSRLALRSPHPRRSPYVLSPTHLRALPGRPLGDAHLALAPGRRAPSVVLSPTLTLAPLAPRVGASLPGRWSVPRSPVAGRVPLAPWSSVPLAPGRRLAPWSASSPVVLSPTPHPRARSPIVLYSLCPDRCSSIVFAFIRREDLRWLIWFWSDLGFGFVVLCDGKCIVALAELRLFRVAVSVNFVRFVVSSLGSLSIYAIVVVLALLILIRVEAADAKSKEVHSHLRSLDVEHEQERQQTRFGRALAVELLKETAVEWIFACGQDGGVRLPREYVEVMRDLVLLVTTRPTTGNTLAWAVARERDQWGHAIAGHVNVAPRHLILEAHTLLSPTLIHEVMHVLGFDPHAFAHFRDERKKGVIVYLVDAQLDETSKGKDDELEESFT</sequence>
<comment type="cofactor">
    <cofactor evidence="8">
        <name>Zn(2+)</name>
        <dbReference type="ChEBI" id="CHEBI:29105"/>
    </cofactor>
    <text evidence="8">Binds 1 zinc ion per subunit.</text>
</comment>
<evidence type="ECO:0000256" key="10">
    <source>
        <dbReference type="SAM" id="SignalP"/>
    </source>
</evidence>
<dbReference type="Proteomes" id="UP001419268">
    <property type="component" value="Unassembled WGS sequence"/>
</dbReference>
<gene>
    <name evidence="11" type="ORF">Scep_019561</name>
</gene>
<feature type="transmembrane region" description="Helical" evidence="9">
    <location>
        <begin position="210"/>
        <end position="235"/>
    </location>
</feature>
<dbReference type="GO" id="GO:0007155">
    <property type="term" value="P:cell adhesion"/>
    <property type="evidence" value="ECO:0007669"/>
    <property type="project" value="InterPro"/>
</dbReference>
<keyword evidence="4" id="KW-0378">Hydrolase</keyword>
<accession>A0AAP0NLH2</accession>
<dbReference type="GO" id="GO:0005737">
    <property type="term" value="C:cytoplasm"/>
    <property type="evidence" value="ECO:0007669"/>
    <property type="project" value="TreeGrafter"/>
</dbReference>
<dbReference type="SUPFAM" id="SSF55486">
    <property type="entry name" value="Metalloproteases ('zincins'), catalytic domain"/>
    <property type="match status" value="1"/>
</dbReference>
<protein>
    <submittedName>
        <fullName evidence="11">Uncharacterized protein</fullName>
    </submittedName>
</protein>
<feature type="binding site" evidence="8">
    <location>
        <position position="399"/>
    </location>
    <ligand>
        <name>Zn(2+)</name>
        <dbReference type="ChEBI" id="CHEBI:29105"/>
        <note>catalytic</note>
    </ligand>
</feature>
<keyword evidence="6 8" id="KW-0482">Metalloprotease</keyword>
<keyword evidence="9" id="KW-0812">Transmembrane</keyword>
<dbReference type="GO" id="GO:0016020">
    <property type="term" value="C:membrane"/>
    <property type="evidence" value="ECO:0007669"/>
    <property type="project" value="InterPro"/>
</dbReference>
<comment type="caution">
    <text evidence="11">The sequence shown here is derived from an EMBL/GenBank/DDBJ whole genome shotgun (WGS) entry which is preliminary data.</text>
</comment>
<evidence type="ECO:0000256" key="8">
    <source>
        <dbReference type="PIRSR" id="PIRSR601577-2"/>
    </source>
</evidence>
<evidence type="ECO:0000313" key="12">
    <source>
        <dbReference type="Proteomes" id="UP001419268"/>
    </source>
</evidence>
<evidence type="ECO:0000256" key="2">
    <source>
        <dbReference type="ARBA" id="ARBA00022670"/>
    </source>
</evidence>
<evidence type="ECO:0000256" key="6">
    <source>
        <dbReference type="ARBA" id="ARBA00023049"/>
    </source>
</evidence>
<name>A0AAP0NLH2_9MAGN</name>
<proteinExistence type="inferred from homology"/>
<evidence type="ECO:0000256" key="5">
    <source>
        <dbReference type="ARBA" id="ARBA00022833"/>
    </source>
</evidence>
<dbReference type="GO" id="GO:0006508">
    <property type="term" value="P:proteolysis"/>
    <property type="evidence" value="ECO:0007669"/>
    <property type="project" value="UniProtKB-KW"/>
</dbReference>
<feature type="chain" id="PRO_5042897824" evidence="10">
    <location>
        <begin position="37"/>
        <end position="448"/>
    </location>
</feature>
<dbReference type="EMBL" id="JBBNAG010000008">
    <property type="protein sequence ID" value="KAK9112042.1"/>
    <property type="molecule type" value="Genomic_DNA"/>
</dbReference>
<feature type="active site" evidence="7">
    <location>
        <position position="400"/>
    </location>
</feature>
<organism evidence="11 12">
    <name type="scientific">Stephania cephalantha</name>
    <dbReference type="NCBI Taxonomy" id="152367"/>
    <lineage>
        <taxon>Eukaryota</taxon>
        <taxon>Viridiplantae</taxon>
        <taxon>Streptophyta</taxon>
        <taxon>Embryophyta</taxon>
        <taxon>Tracheophyta</taxon>
        <taxon>Spermatophyta</taxon>
        <taxon>Magnoliopsida</taxon>
        <taxon>Ranunculales</taxon>
        <taxon>Menispermaceae</taxon>
        <taxon>Menispermoideae</taxon>
        <taxon>Cissampelideae</taxon>
        <taxon>Stephania</taxon>
    </lineage>
</organism>
<feature type="signal peptide" evidence="10">
    <location>
        <begin position="1"/>
        <end position="36"/>
    </location>
</feature>
<dbReference type="PANTHER" id="PTHR10942:SF0">
    <property type="entry name" value="LEISHMANOLYSIN-LIKE PEPTIDASE"/>
    <property type="match status" value="1"/>
</dbReference>
<evidence type="ECO:0000313" key="11">
    <source>
        <dbReference type="EMBL" id="KAK9112042.1"/>
    </source>
</evidence>
<evidence type="ECO:0000256" key="4">
    <source>
        <dbReference type="ARBA" id="ARBA00022801"/>
    </source>
</evidence>
<dbReference type="AlphaFoldDB" id="A0AAP0NLH2"/>
<dbReference type="GO" id="GO:0004222">
    <property type="term" value="F:metalloendopeptidase activity"/>
    <property type="evidence" value="ECO:0007669"/>
    <property type="project" value="InterPro"/>
</dbReference>
<evidence type="ECO:0000256" key="7">
    <source>
        <dbReference type="PIRSR" id="PIRSR601577-1"/>
    </source>
</evidence>
<keyword evidence="12" id="KW-1185">Reference proteome</keyword>
<evidence type="ECO:0000256" key="9">
    <source>
        <dbReference type="SAM" id="Phobius"/>
    </source>
</evidence>
<keyword evidence="5 8" id="KW-0862">Zinc</keyword>
<dbReference type="Gene3D" id="3.10.170.20">
    <property type="match status" value="1"/>
</dbReference>
<keyword evidence="9" id="KW-0472">Membrane</keyword>
<dbReference type="Pfam" id="PF01457">
    <property type="entry name" value="Peptidase_M8"/>
    <property type="match status" value="1"/>
</dbReference>
<dbReference type="GO" id="GO:0046872">
    <property type="term" value="F:metal ion binding"/>
    <property type="evidence" value="ECO:0007669"/>
    <property type="project" value="UniProtKB-KW"/>
</dbReference>
<keyword evidence="9" id="KW-1133">Transmembrane helix</keyword>
<dbReference type="PANTHER" id="PTHR10942">
    <property type="entry name" value="LEISHMANOLYSIN-LIKE PEPTIDASE"/>
    <property type="match status" value="1"/>
</dbReference>
<keyword evidence="3 8" id="KW-0479">Metal-binding</keyword>
<dbReference type="InterPro" id="IPR001577">
    <property type="entry name" value="Peptidase_M8"/>
</dbReference>
<comment type="similarity">
    <text evidence="1">Belongs to the peptidase M8 family.</text>
</comment>
<evidence type="ECO:0000256" key="3">
    <source>
        <dbReference type="ARBA" id="ARBA00022723"/>
    </source>
</evidence>
<keyword evidence="10" id="KW-0732">Signal</keyword>
<feature type="binding site" evidence="8">
    <location>
        <position position="403"/>
    </location>
    <ligand>
        <name>Zn(2+)</name>
        <dbReference type="ChEBI" id="CHEBI:29105"/>
        <note>catalytic</note>
    </ligand>
</feature>
<feature type="transmembrane region" description="Helical" evidence="9">
    <location>
        <begin position="255"/>
        <end position="274"/>
    </location>
</feature>
<evidence type="ECO:0000256" key="1">
    <source>
        <dbReference type="ARBA" id="ARBA00005860"/>
    </source>
</evidence>